<feature type="domain" description="Apple" evidence="12">
    <location>
        <begin position="377"/>
        <end position="420"/>
    </location>
</feature>
<keyword evidence="10" id="KW-1133">Transmembrane helix</keyword>
<keyword evidence="15" id="KW-1185">Reference proteome</keyword>
<dbReference type="PANTHER" id="PTHR23033:SF40">
    <property type="entry name" value="APPLE DOMAIN-CONTAINING PROTEIN"/>
    <property type="match status" value="1"/>
</dbReference>
<keyword evidence="6 14" id="KW-0808">Transferase</keyword>
<dbReference type="PANTHER" id="PTHR23033">
    <property type="entry name" value="BETA1,3-GALACTOSYLTRANSFERASE"/>
    <property type="match status" value="1"/>
</dbReference>
<keyword evidence="11" id="KW-0472">Membrane</keyword>
<dbReference type="STRING" id="913774.A0A0C3GVM9"/>
<sequence length="447" mass="49952">MRLYSRRLHLRTRILTLLLLLLLFGLFLPYDSTLILLIRWHTYNLNALLFPASPSSLLSSPPKHPLTLPSDLGIILKTGWATQDRLISRLRAFEPGRDTSNLVLVGDYGTLSGGHFKLNSGQEVPVRNAIAGMIDSGALLGRKGDGGRLEGYWNLSMAIREGDEEVAGMVGRVRGWELDIMKHVSGLELGYRTMPHKKWYVLIDDDTFLLNPSLELVLQHLDPSVPHYIGNAVGDFRARFAHGGSAVVLSQAAMHRIFVGNPRIVAAAHLESLNANWGDKLIATTAMKTGVYLDERFDRYFNGEAPRVTRIRADRFCAPIVSFHKMSPEEMAEVARTFKDTVTAVRWLDIWKIYNAPPIEKFLKEPIRPDWDHVGRLDETTVTSLGVDSAERCLEICNKASKCLAWTWDKEEGLCHVSSWMIVGEVAKGKASGINAKRAARLATECV</sequence>
<dbReference type="GO" id="GO:0000166">
    <property type="term" value="F:nucleotide binding"/>
    <property type="evidence" value="ECO:0007669"/>
    <property type="project" value="UniProtKB-KW"/>
</dbReference>
<evidence type="ECO:0000259" key="13">
    <source>
        <dbReference type="Pfam" id="PF02434"/>
    </source>
</evidence>
<dbReference type="AlphaFoldDB" id="A0A0C3GVM9"/>
<keyword evidence="9" id="KW-0735">Signal-anchor</keyword>
<dbReference type="Pfam" id="PF02434">
    <property type="entry name" value="Fringe"/>
    <property type="match status" value="1"/>
</dbReference>
<keyword evidence="7" id="KW-0812">Transmembrane</keyword>
<dbReference type="EC" id="2.4.1.122" evidence="4"/>
<evidence type="ECO:0000313" key="15">
    <source>
        <dbReference type="Proteomes" id="UP000054321"/>
    </source>
</evidence>
<accession>A0A0C3GVM9</accession>
<evidence type="ECO:0000313" key="14">
    <source>
        <dbReference type="EMBL" id="KIN00121.1"/>
    </source>
</evidence>
<dbReference type="Gene3D" id="3.50.4.10">
    <property type="entry name" value="Hepatocyte Growth Factor"/>
    <property type="match status" value="1"/>
</dbReference>
<evidence type="ECO:0000256" key="8">
    <source>
        <dbReference type="ARBA" id="ARBA00022741"/>
    </source>
</evidence>
<keyword evidence="8" id="KW-0547">Nucleotide-binding</keyword>
<dbReference type="InterPro" id="IPR003609">
    <property type="entry name" value="Pan_app"/>
</dbReference>
<comment type="pathway">
    <text evidence="2">Protein modification; protein glycosylation.</text>
</comment>
<dbReference type="GO" id="GO:0016263">
    <property type="term" value="F:glycoprotein-N-acetylgalactosamine 3-beta-galactosyltransferase activity"/>
    <property type="evidence" value="ECO:0007669"/>
    <property type="project" value="UniProtKB-EC"/>
</dbReference>
<evidence type="ECO:0000256" key="5">
    <source>
        <dbReference type="ARBA" id="ARBA00022676"/>
    </source>
</evidence>
<comment type="similarity">
    <text evidence="3">Belongs to the glycosyltransferase 31 family. Beta3-Gal-T subfamily.</text>
</comment>
<evidence type="ECO:0000256" key="10">
    <source>
        <dbReference type="ARBA" id="ARBA00022989"/>
    </source>
</evidence>
<proteinExistence type="inferred from homology"/>
<evidence type="ECO:0000256" key="3">
    <source>
        <dbReference type="ARBA" id="ARBA00006462"/>
    </source>
</evidence>
<comment type="subcellular location">
    <subcellularLocation>
        <location evidence="1">Membrane</location>
        <topology evidence="1">Single-pass type II membrane protein</topology>
    </subcellularLocation>
</comment>
<evidence type="ECO:0000256" key="9">
    <source>
        <dbReference type="ARBA" id="ARBA00022968"/>
    </source>
</evidence>
<dbReference type="GO" id="GO:0016020">
    <property type="term" value="C:membrane"/>
    <property type="evidence" value="ECO:0007669"/>
    <property type="project" value="UniProtKB-SubCell"/>
</dbReference>
<dbReference type="HOGENOM" id="CLU_033556_0_0_1"/>
<dbReference type="InterPro" id="IPR003378">
    <property type="entry name" value="Fringe-like_glycosylTrfase"/>
</dbReference>
<evidence type="ECO:0000256" key="6">
    <source>
        <dbReference type="ARBA" id="ARBA00022679"/>
    </source>
</evidence>
<dbReference type="Proteomes" id="UP000054321">
    <property type="component" value="Unassembled WGS sequence"/>
</dbReference>
<feature type="domain" description="Fringe-like glycosyltransferase" evidence="13">
    <location>
        <begin position="193"/>
        <end position="257"/>
    </location>
</feature>
<reference evidence="15" key="2">
    <citation type="submission" date="2015-01" db="EMBL/GenBank/DDBJ databases">
        <title>Evolutionary Origins and Diversification of the Mycorrhizal Mutualists.</title>
        <authorList>
            <consortium name="DOE Joint Genome Institute"/>
            <consortium name="Mycorrhizal Genomics Consortium"/>
            <person name="Kohler A."/>
            <person name="Kuo A."/>
            <person name="Nagy L.G."/>
            <person name="Floudas D."/>
            <person name="Copeland A."/>
            <person name="Barry K.W."/>
            <person name="Cichocki N."/>
            <person name="Veneault-Fourrey C."/>
            <person name="LaButti K."/>
            <person name="Lindquist E.A."/>
            <person name="Lipzen A."/>
            <person name="Lundell T."/>
            <person name="Morin E."/>
            <person name="Murat C."/>
            <person name="Riley R."/>
            <person name="Ohm R."/>
            <person name="Sun H."/>
            <person name="Tunlid A."/>
            <person name="Henrissat B."/>
            <person name="Grigoriev I.V."/>
            <person name="Hibbett D.S."/>
            <person name="Martin F."/>
        </authorList>
    </citation>
    <scope>NUCLEOTIDE SEQUENCE [LARGE SCALE GENOMIC DNA]</scope>
    <source>
        <strain evidence="15">Zn</strain>
    </source>
</reference>
<name>A0A0C3GVM9_OIDMZ</name>
<protein>
    <recommendedName>
        <fullName evidence="4">N-acetylgalactosaminide beta-1,3-galactosyltransferase</fullName>
        <ecNumber evidence="4">2.4.1.122</ecNumber>
    </recommendedName>
</protein>
<dbReference type="InParanoid" id="A0A0C3GVM9"/>
<evidence type="ECO:0000256" key="11">
    <source>
        <dbReference type="ARBA" id="ARBA00023136"/>
    </source>
</evidence>
<dbReference type="Pfam" id="PF00024">
    <property type="entry name" value="PAN_1"/>
    <property type="match status" value="1"/>
</dbReference>
<evidence type="ECO:0000259" key="12">
    <source>
        <dbReference type="Pfam" id="PF00024"/>
    </source>
</evidence>
<evidence type="ECO:0000256" key="4">
    <source>
        <dbReference type="ARBA" id="ARBA00012557"/>
    </source>
</evidence>
<evidence type="ECO:0000256" key="7">
    <source>
        <dbReference type="ARBA" id="ARBA00022692"/>
    </source>
</evidence>
<dbReference type="OrthoDB" id="414175at2759"/>
<keyword evidence="5" id="KW-0328">Glycosyltransferase</keyword>
<dbReference type="InterPro" id="IPR026050">
    <property type="entry name" value="C1GALT1/C1GALT1_chp1"/>
</dbReference>
<dbReference type="EMBL" id="KN832877">
    <property type="protein sequence ID" value="KIN00121.1"/>
    <property type="molecule type" value="Genomic_DNA"/>
</dbReference>
<evidence type="ECO:0000256" key="1">
    <source>
        <dbReference type="ARBA" id="ARBA00004606"/>
    </source>
</evidence>
<evidence type="ECO:0000256" key="2">
    <source>
        <dbReference type="ARBA" id="ARBA00004922"/>
    </source>
</evidence>
<dbReference type="Gene3D" id="3.90.550.50">
    <property type="match status" value="1"/>
</dbReference>
<reference evidence="14 15" key="1">
    <citation type="submission" date="2014-04" db="EMBL/GenBank/DDBJ databases">
        <authorList>
            <consortium name="DOE Joint Genome Institute"/>
            <person name="Kuo A."/>
            <person name="Martino E."/>
            <person name="Perotto S."/>
            <person name="Kohler A."/>
            <person name="Nagy L.G."/>
            <person name="Floudas D."/>
            <person name="Copeland A."/>
            <person name="Barry K.W."/>
            <person name="Cichocki N."/>
            <person name="Veneault-Fourrey C."/>
            <person name="LaButti K."/>
            <person name="Lindquist E.A."/>
            <person name="Lipzen A."/>
            <person name="Lundell T."/>
            <person name="Morin E."/>
            <person name="Murat C."/>
            <person name="Sun H."/>
            <person name="Tunlid A."/>
            <person name="Henrissat B."/>
            <person name="Grigoriev I.V."/>
            <person name="Hibbett D.S."/>
            <person name="Martin F."/>
            <person name="Nordberg H.P."/>
            <person name="Cantor M.N."/>
            <person name="Hua S.X."/>
        </authorList>
    </citation>
    <scope>NUCLEOTIDE SEQUENCE [LARGE SCALE GENOMIC DNA]</scope>
    <source>
        <strain evidence="14 15">Zn</strain>
    </source>
</reference>
<organism evidence="14 15">
    <name type="scientific">Oidiodendron maius (strain Zn)</name>
    <dbReference type="NCBI Taxonomy" id="913774"/>
    <lineage>
        <taxon>Eukaryota</taxon>
        <taxon>Fungi</taxon>
        <taxon>Dikarya</taxon>
        <taxon>Ascomycota</taxon>
        <taxon>Pezizomycotina</taxon>
        <taxon>Leotiomycetes</taxon>
        <taxon>Leotiomycetes incertae sedis</taxon>
        <taxon>Myxotrichaceae</taxon>
        <taxon>Oidiodendron</taxon>
    </lineage>
</organism>
<gene>
    <name evidence="14" type="ORF">OIDMADRAFT_180396</name>
</gene>